<feature type="region of interest" description="Disordered" evidence="1">
    <location>
        <begin position="132"/>
        <end position="218"/>
    </location>
</feature>
<dbReference type="InterPro" id="IPR025194">
    <property type="entry name" value="RodZ-like_C"/>
</dbReference>
<feature type="domain" description="HTH cro/C1-type" evidence="3">
    <location>
        <begin position="7"/>
        <end position="63"/>
    </location>
</feature>
<dbReference type="SUPFAM" id="SSF47413">
    <property type="entry name" value="lambda repressor-like DNA-binding domains"/>
    <property type="match status" value="1"/>
</dbReference>
<dbReference type="EMBL" id="AEDD01000001">
    <property type="protein sequence ID" value="EFM13129.1"/>
    <property type="molecule type" value="Genomic_DNA"/>
</dbReference>
<keyword evidence="2" id="KW-0472">Membrane</keyword>
<sequence>MSDLGDLLKKAREQRELSLDDIQEATKIRKRYLEAIESGDYKVLPGSFYVRAFVKTYAEAVGLDADDVLRLYKHEMPEPAPEPVTESVVKQPRRSSQTSSDRWSKFGFTGIMLSFVVVIAVIIWVYAINTNDNTDDTPKADDQTKITDSTDLPKEPVKNADSNGTGQAGTSNGNSNGTGGNAVTPETPTTPETPSNTTVTFASKSGRTDHYDVGPAGSHTVQITIKGGKNWLEVREGSSKGKKLVYENAADGTVQSFPLNTSLYINVGRADLVEIAVDGVAVEDGDRASSKRVQFDPVKSDNPASNNQAGTTDTGATDAGTGNNAAQ</sequence>
<gene>
    <name evidence="4" type="ORF">PaecuDRAFT_0640</name>
</gene>
<dbReference type="RefSeq" id="WP_006036655.1">
    <property type="nucleotide sequence ID" value="NZ_AEDD01000001.1"/>
</dbReference>
<protein>
    <submittedName>
        <fullName evidence="4">Transcriptional regulator, XRE family</fullName>
    </submittedName>
</protein>
<keyword evidence="2" id="KW-0812">Transmembrane</keyword>
<feature type="compositionally biased region" description="Low complexity" evidence="1">
    <location>
        <begin position="162"/>
        <end position="200"/>
    </location>
</feature>
<dbReference type="Proteomes" id="UP000005387">
    <property type="component" value="Unassembled WGS sequence"/>
</dbReference>
<dbReference type="eggNOG" id="COG1426">
    <property type="taxonomic scope" value="Bacteria"/>
</dbReference>
<dbReference type="CDD" id="cd00093">
    <property type="entry name" value="HTH_XRE"/>
    <property type="match status" value="1"/>
</dbReference>
<proteinExistence type="predicted"/>
<feature type="compositionally biased region" description="Basic and acidic residues" evidence="1">
    <location>
        <begin position="136"/>
        <end position="145"/>
    </location>
</feature>
<feature type="transmembrane region" description="Helical" evidence="2">
    <location>
        <begin position="106"/>
        <end position="127"/>
    </location>
</feature>
<organism evidence="4 5">
    <name type="scientific">Paenibacillus curdlanolyticus YK9</name>
    <dbReference type="NCBI Taxonomy" id="717606"/>
    <lineage>
        <taxon>Bacteria</taxon>
        <taxon>Bacillati</taxon>
        <taxon>Bacillota</taxon>
        <taxon>Bacilli</taxon>
        <taxon>Bacillales</taxon>
        <taxon>Paenibacillaceae</taxon>
        <taxon>Paenibacillus</taxon>
    </lineage>
</organism>
<dbReference type="InterPro" id="IPR001387">
    <property type="entry name" value="Cro/C1-type_HTH"/>
</dbReference>
<feature type="region of interest" description="Disordered" evidence="1">
    <location>
        <begin position="78"/>
        <end position="101"/>
    </location>
</feature>
<dbReference type="InterPro" id="IPR050400">
    <property type="entry name" value="Bact_Cytoskel_RodZ"/>
</dbReference>
<evidence type="ECO:0000259" key="3">
    <source>
        <dbReference type="SMART" id="SM00530"/>
    </source>
</evidence>
<feature type="region of interest" description="Disordered" evidence="1">
    <location>
        <begin position="284"/>
        <end position="327"/>
    </location>
</feature>
<dbReference type="OrthoDB" id="9797543at2"/>
<dbReference type="PANTHER" id="PTHR34475">
    <property type="match status" value="1"/>
</dbReference>
<keyword evidence="5" id="KW-1185">Reference proteome</keyword>
<dbReference type="GO" id="GO:0003677">
    <property type="term" value="F:DNA binding"/>
    <property type="evidence" value="ECO:0007669"/>
    <property type="project" value="InterPro"/>
</dbReference>
<dbReference type="Pfam" id="PF13413">
    <property type="entry name" value="HTH_25"/>
    <property type="match status" value="1"/>
</dbReference>
<feature type="compositionally biased region" description="Low complexity" evidence="1">
    <location>
        <begin position="306"/>
        <end position="327"/>
    </location>
</feature>
<dbReference type="AlphaFoldDB" id="E0I4B5"/>
<evidence type="ECO:0000256" key="2">
    <source>
        <dbReference type="SAM" id="Phobius"/>
    </source>
</evidence>
<dbReference type="InterPro" id="IPR010982">
    <property type="entry name" value="Lambda_DNA-bd_dom_sf"/>
</dbReference>
<dbReference type="Gene3D" id="1.10.260.40">
    <property type="entry name" value="lambda repressor-like DNA-binding domains"/>
    <property type="match status" value="1"/>
</dbReference>
<dbReference type="Pfam" id="PF13464">
    <property type="entry name" value="RodZ_C"/>
    <property type="match status" value="1"/>
</dbReference>
<evidence type="ECO:0000313" key="4">
    <source>
        <dbReference type="EMBL" id="EFM13129.1"/>
    </source>
</evidence>
<evidence type="ECO:0000313" key="5">
    <source>
        <dbReference type="Proteomes" id="UP000005387"/>
    </source>
</evidence>
<dbReference type="STRING" id="717606.PaecuDRAFT_0640"/>
<dbReference type="SMART" id="SM00530">
    <property type="entry name" value="HTH_XRE"/>
    <property type="match status" value="1"/>
</dbReference>
<accession>E0I4B5</accession>
<name>E0I4B5_9BACL</name>
<keyword evidence="2" id="KW-1133">Transmembrane helix</keyword>
<reference evidence="4 5" key="1">
    <citation type="submission" date="2010-07" db="EMBL/GenBank/DDBJ databases">
        <title>The draft genome of Paenibacillus curdlanolyticus YK9.</title>
        <authorList>
            <consortium name="US DOE Joint Genome Institute (JGI-PGF)"/>
            <person name="Lucas S."/>
            <person name="Copeland A."/>
            <person name="Lapidus A."/>
            <person name="Cheng J.-F."/>
            <person name="Bruce D."/>
            <person name="Goodwin L."/>
            <person name="Pitluck S."/>
            <person name="Land M.L."/>
            <person name="Hauser L."/>
            <person name="Chang Y.-J."/>
            <person name="Jeffries C."/>
            <person name="Anderson I.J."/>
            <person name="Johnson E."/>
            <person name="Loganathan U."/>
            <person name="Mulhopadhyay B."/>
            <person name="Kyrpides N."/>
            <person name="Woyke T.J."/>
        </authorList>
    </citation>
    <scope>NUCLEOTIDE SEQUENCE [LARGE SCALE GENOMIC DNA]</scope>
    <source>
        <strain evidence="4 5">YK9</strain>
    </source>
</reference>
<evidence type="ECO:0000256" key="1">
    <source>
        <dbReference type="SAM" id="MobiDB-lite"/>
    </source>
</evidence>
<dbReference type="PANTHER" id="PTHR34475:SF1">
    <property type="entry name" value="CYTOSKELETON PROTEIN RODZ"/>
    <property type="match status" value="1"/>
</dbReference>